<dbReference type="GO" id="GO:0005829">
    <property type="term" value="C:cytosol"/>
    <property type="evidence" value="ECO:0007669"/>
    <property type="project" value="TreeGrafter"/>
</dbReference>
<reference evidence="1 2" key="1">
    <citation type="submission" date="2019-03" db="EMBL/GenBank/DDBJ databases">
        <title>Draft genome sequences of novel Actinobacteria.</title>
        <authorList>
            <person name="Sahin N."/>
            <person name="Ay H."/>
            <person name="Saygin H."/>
        </authorList>
    </citation>
    <scope>NUCLEOTIDE SEQUENCE [LARGE SCALE GENOMIC DNA]</scope>
    <source>
        <strain evidence="1 2">6K102</strain>
    </source>
</reference>
<gene>
    <name evidence="1" type="ORF">E1295_48335</name>
</gene>
<proteinExistence type="predicted"/>
<dbReference type="InterPro" id="IPR036397">
    <property type="entry name" value="RNaseH_sf"/>
</dbReference>
<name>A0A4R5DRS4_9ACTN</name>
<dbReference type="PANTHER" id="PTHR10948:SF23">
    <property type="entry name" value="TRANSPOSASE INSI FOR INSERTION SEQUENCE ELEMENT IS30A-RELATED"/>
    <property type="match status" value="1"/>
</dbReference>
<dbReference type="InterPro" id="IPR001598">
    <property type="entry name" value="Transposase_IS30_CS"/>
</dbReference>
<dbReference type="InterPro" id="IPR051917">
    <property type="entry name" value="Transposase-Integrase"/>
</dbReference>
<sequence>QRGTNENTNGLLRQYFPKGTDLSRWDAEELAAVAFALNTRPRKTLGWKTPAEAFSDQLNLLLSSSVATTD</sequence>
<evidence type="ECO:0000313" key="2">
    <source>
        <dbReference type="Proteomes" id="UP000295136"/>
    </source>
</evidence>
<dbReference type="PROSITE" id="PS01043">
    <property type="entry name" value="TRANSPOSASE_IS30"/>
    <property type="match status" value="1"/>
</dbReference>
<organism evidence="1 2">
    <name type="scientific">Nonomuraea mesophila</name>
    <dbReference type="NCBI Taxonomy" id="2530382"/>
    <lineage>
        <taxon>Bacteria</taxon>
        <taxon>Bacillati</taxon>
        <taxon>Actinomycetota</taxon>
        <taxon>Actinomycetes</taxon>
        <taxon>Streptosporangiales</taxon>
        <taxon>Streptosporangiaceae</taxon>
        <taxon>Nonomuraea</taxon>
    </lineage>
</organism>
<evidence type="ECO:0000313" key="1">
    <source>
        <dbReference type="EMBL" id="TDE17029.1"/>
    </source>
</evidence>
<dbReference type="GO" id="GO:0003677">
    <property type="term" value="F:DNA binding"/>
    <property type="evidence" value="ECO:0007669"/>
    <property type="project" value="InterPro"/>
</dbReference>
<dbReference type="RefSeq" id="WP_132642135.1">
    <property type="nucleotide sequence ID" value="NZ_SMLD01000411.1"/>
</dbReference>
<dbReference type="GO" id="GO:0006313">
    <property type="term" value="P:DNA transposition"/>
    <property type="evidence" value="ECO:0007669"/>
    <property type="project" value="InterPro"/>
</dbReference>
<dbReference type="EMBL" id="SMLD01000411">
    <property type="protein sequence ID" value="TDE17029.1"/>
    <property type="molecule type" value="Genomic_DNA"/>
</dbReference>
<dbReference type="GO" id="GO:0004803">
    <property type="term" value="F:transposase activity"/>
    <property type="evidence" value="ECO:0007669"/>
    <property type="project" value="InterPro"/>
</dbReference>
<dbReference type="Gene3D" id="3.30.420.10">
    <property type="entry name" value="Ribonuclease H-like superfamily/Ribonuclease H"/>
    <property type="match status" value="1"/>
</dbReference>
<feature type="non-terminal residue" evidence="1">
    <location>
        <position position="1"/>
    </location>
</feature>
<dbReference type="SUPFAM" id="SSF53098">
    <property type="entry name" value="Ribonuclease H-like"/>
    <property type="match status" value="1"/>
</dbReference>
<dbReference type="Proteomes" id="UP000295136">
    <property type="component" value="Unassembled WGS sequence"/>
</dbReference>
<accession>A0A4R5DRS4</accession>
<keyword evidence="2" id="KW-1185">Reference proteome</keyword>
<dbReference type="InterPro" id="IPR012337">
    <property type="entry name" value="RNaseH-like_sf"/>
</dbReference>
<comment type="caution">
    <text evidence="1">The sequence shown here is derived from an EMBL/GenBank/DDBJ whole genome shotgun (WGS) entry which is preliminary data.</text>
</comment>
<dbReference type="PANTHER" id="PTHR10948">
    <property type="entry name" value="TRANSPOSASE"/>
    <property type="match status" value="1"/>
</dbReference>
<dbReference type="AlphaFoldDB" id="A0A4R5DRS4"/>
<protein>
    <submittedName>
        <fullName evidence="1">IS30 family transposase</fullName>
    </submittedName>
</protein>